<proteinExistence type="predicted"/>
<reference evidence="1" key="1">
    <citation type="submission" date="2023-06" db="EMBL/GenBank/DDBJ databases">
        <title>Genomic Diversity of Vibrio spp. and Metagenomic Analysis of Pathogens in Florida Gulf Coastal Waters Following Hurricane Ian.</title>
        <authorList>
            <person name="Brumfield K.D."/>
        </authorList>
    </citation>
    <scope>NUCLEOTIDE SEQUENCE</scope>
    <source>
        <strain evidence="1">WBS2B-138</strain>
    </source>
</reference>
<evidence type="ECO:0000313" key="1">
    <source>
        <dbReference type="EMBL" id="MDS1821388.1"/>
    </source>
</evidence>
<protein>
    <recommendedName>
        <fullName evidence="3">N-acetyltransferase</fullName>
    </recommendedName>
</protein>
<dbReference type="Proteomes" id="UP001253193">
    <property type="component" value="Unassembled WGS sequence"/>
</dbReference>
<dbReference type="RefSeq" id="WP_311020272.1">
    <property type="nucleotide sequence ID" value="NZ_JAUHGG010000003.1"/>
</dbReference>
<dbReference type="EMBL" id="JAUHGG010000003">
    <property type="protein sequence ID" value="MDS1821388.1"/>
    <property type="molecule type" value="Genomic_DNA"/>
</dbReference>
<dbReference type="AlphaFoldDB" id="A0AAW8PYT7"/>
<evidence type="ECO:0008006" key="3">
    <source>
        <dbReference type="Google" id="ProtNLM"/>
    </source>
</evidence>
<evidence type="ECO:0000313" key="2">
    <source>
        <dbReference type="Proteomes" id="UP001253193"/>
    </source>
</evidence>
<gene>
    <name evidence="1" type="ORF">QX249_12020</name>
</gene>
<name>A0AAW8PYT7_VIBPH</name>
<comment type="caution">
    <text evidence="1">The sequence shown here is derived from an EMBL/GenBank/DDBJ whole genome shotgun (WGS) entry which is preliminary data.</text>
</comment>
<accession>A0AAW8PYT7</accession>
<organism evidence="1 2">
    <name type="scientific">Vibrio parahaemolyticus</name>
    <dbReference type="NCBI Taxonomy" id="670"/>
    <lineage>
        <taxon>Bacteria</taxon>
        <taxon>Pseudomonadati</taxon>
        <taxon>Pseudomonadota</taxon>
        <taxon>Gammaproteobacteria</taxon>
        <taxon>Vibrionales</taxon>
        <taxon>Vibrionaceae</taxon>
        <taxon>Vibrio</taxon>
    </lineage>
</organism>
<sequence>MILNNSYKQEIEISNAMMHEKSFIQNFHYKIANDQNFSVFFKSLMEKSAEVDSMSAYDFAVFKREVNDAYDVLRSFEGLLFNSNMLSGKTGDEIAEPCIVFPDYVGQGIMKILGYMPLFLAVHSKVGYLDLFKKYSDKEDIESSSKRAERALFNRKYFGFRTFPNERHLVDLELRNRKIDFEKEHYESDARVVLDTTISTYSDLHKENKDTRDLLIKCGIQYWDAKQSDKQQKAEEFVKVISAIADGISKPD</sequence>